<dbReference type="SUPFAM" id="SSF53850">
    <property type="entry name" value="Periplasmic binding protein-like II"/>
    <property type="match status" value="1"/>
</dbReference>
<sequence length="359" mass="38747">MFARFHSTAARSPLLSRRTVSHFTRRFAATLLAVSIGAAGMSAAIPAHAEGQIRIAEQFGIVYLLLNVARDQQFIEKQGRKQGLDIKVDWVQLSGGAAVNDALLSGAVDVAGAGVGPLLTIWDRTHGKQNVKGVASLGNLPYYLVSNNPDVKTIADFGAKDRIAVPAVNVSVQSRVLQYAAAKRWGDKEYNRLDKYTQALPHPDAAAAIIAGGTEITGHFGNPPFQDQELAGNPKAHIVLNSYDVLGGPSSATVLYATEKFRDGNPKTYRAFVDALADASRFIAANPDAAADIYLRVNKSKIDRALLLKIIKNPQVEFKIAPQNTLGLAQFMYRVGAIKNEPKSWKDYFFDDPATAAGS</sequence>
<dbReference type="PANTHER" id="PTHR30024">
    <property type="entry name" value="ALIPHATIC SULFONATES-BINDING PROTEIN-RELATED"/>
    <property type="match status" value="1"/>
</dbReference>
<dbReference type="EMBL" id="ABLD01000007">
    <property type="protein sequence ID" value="EDT10182.1"/>
    <property type="molecule type" value="Genomic_DNA"/>
</dbReference>
<comment type="caution">
    <text evidence="1">The sequence shown here is derived from an EMBL/GenBank/DDBJ whole genome shotgun (WGS) entry which is preliminary data.</text>
</comment>
<dbReference type="Gene3D" id="3.40.190.10">
    <property type="entry name" value="Periplasmic binding protein-like II"/>
    <property type="match status" value="2"/>
</dbReference>
<evidence type="ECO:0000313" key="2">
    <source>
        <dbReference type="Proteomes" id="UP000005045"/>
    </source>
</evidence>
<gene>
    <name evidence="1" type="ORF">BgramDRAFT_2988</name>
</gene>
<protein>
    <submittedName>
        <fullName evidence="1">ABC nitrate/sulfonate/bicarbonate family transporter, periplasmic ligand binding protein</fullName>
    </submittedName>
</protein>
<dbReference type="PANTHER" id="PTHR30024:SF2">
    <property type="entry name" value="ABC TRANSPORTER SUBSTRATE-BINDING PROTEIN"/>
    <property type="match status" value="1"/>
</dbReference>
<dbReference type="AlphaFoldDB" id="B1G0T1"/>
<dbReference type="RefSeq" id="WP_006049549.1">
    <property type="nucleotide sequence ID" value="NZ_ABLD01000007.1"/>
</dbReference>
<accession>B1G0T1</accession>
<dbReference type="Proteomes" id="UP000005045">
    <property type="component" value="Unassembled WGS sequence"/>
</dbReference>
<evidence type="ECO:0000313" key="1">
    <source>
        <dbReference type="EMBL" id="EDT10182.1"/>
    </source>
</evidence>
<dbReference type="Pfam" id="PF13379">
    <property type="entry name" value="NMT1_2"/>
    <property type="match status" value="1"/>
</dbReference>
<name>B1G0T1_PARG4</name>
<organism evidence="1 2">
    <name type="scientific">Paraburkholderia graminis (strain ATCC 700544 / DSM 17151 / LMG 18924 / NCIMB 13744 / C4D1M)</name>
    <dbReference type="NCBI Taxonomy" id="396598"/>
    <lineage>
        <taxon>Bacteria</taxon>
        <taxon>Pseudomonadati</taxon>
        <taxon>Pseudomonadota</taxon>
        <taxon>Betaproteobacteria</taxon>
        <taxon>Burkholderiales</taxon>
        <taxon>Burkholderiaceae</taxon>
        <taxon>Paraburkholderia</taxon>
    </lineage>
</organism>
<proteinExistence type="predicted"/>
<dbReference type="OrthoDB" id="6003871at2"/>
<reference evidence="1 2" key="1">
    <citation type="submission" date="2008-03" db="EMBL/GenBank/DDBJ databases">
        <title>Sequencing of the draft genome and assembly of Burkholderia graminis C4D1M.</title>
        <authorList>
            <consortium name="US DOE Joint Genome Institute (JGI-PGF)"/>
            <person name="Copeland A."/>
            <person name="Lucas S."/>
            <person name="Lapidus A."/>
            <person name="Glavina del Rio T."/>
            <person name="Dalin E."/>
            <person name="Tice H."/>
            <person name="Bruce D."/>
            <person name="Goodwin L."/>
            <person name="Pitluck S."/>
            <person name="Larimer F."/>
            <person name="Land M.L."/>
            <person name="Hauser L."/>
            <person name="Tiedje J."/>
            <person name="Richardson P."/>
        </authorList>
    </citation>
    <scope>NUCLEOTIDE SEQUENCE [LARGE SCALE GENOMIC DNA]</scope>
    <source>
        <strain evidence="2">ATCC 700544 / DSM 17151 / LMG 18924 / NCIMB 13744 / C4D1M</strain>
    </source>
</reference>
<keyword evidence="2" id="KW-1185">Reference proteome</keyword>